<keyword evidence="2" id="KW-1185">Reference proteome</keyword>
<dbReference type="Proteomes" id="UP000624041">
    <property type="component" value="Unassembled WGS sequence"/>
</dbReference>
<dbReference type="InterPro" id="IPR038666">
    <property type="entry name" value="SSP1_head-tail_sf"/>
</dbReference>
<evidence type="ECO:0000313" key="1">
    <source>
        <dbReference type="EMBL" id="GGN66766.1"/>
    </source>
</evidence>
<dbReference type="Gene3D" id="2.40.10.270">
    <property type="entry name" value="Bacteriophage SPP1 head-tail adaptor protein"/>
    <property type="match status" value="1"/>
</dbReference>
<dbReference type="NCBIfam" id="TIGR01563">
    <property type="entry name" value="gp16_SPP1"/>
    <property type="match status" value="1"/>
</dbReference>
<dbReference type="InterPro" id="IPR008767">
    <property type="entry name" value="Phage_SPP1_head-tail_adaptor"/>
</dbReference>
<reference evidence="1" key="2">
    <citation type="submission" date="2020-09" db="EMBL/GenBank/DDBJ databases">
        <authorList>
            <person name="Sun Q."/>
            <person name="Ohkuma M."/>
        </authorList>
    </citation>
    <scope>NUCLEOTIDE SEQUENCE</scope>
    <source>
        <strain evidence="1">JCM 17251</strain>
    </source>
</reference>
<sequence length="115" mass="13472">MKQNKYNPNFHTGLFSNRISIVEMVDAEDELGNQIEEEKEFIKAWAMIKTLKGSEYLKAAAVRAEKIYRFIIHYTPGITNKMIVKYDNRTFDIIEPPTNDDEMDRTLTIIAKERL</sequence>
<comment type="caution">
    <text evidence="1">The sequence shown here is derived from an EMBL/GenBank/DDBJ whole genome shotgun (WGS) entry which is preliminary data.</text>
</comment>
<evidence type="ECO:0008006" key="3">
    <source>
        <dbReference type="Google" id="ProtNLM"/>
    </source>
</evidence>
<protein>
    <recommendedName>
        <fullName evidence="3">Head-tail adaptor protein</fullName>
    </recommendedName>
</protein>
<gene>
    <name evidence="1" type="ORF">GCM10007971_37070</name>
</gene>
<dbReference type="Pfam" id="PF05521">
    <property type="entry name" value="Phage_HCP"/>
    <property type="match status" value="1"/>
</dbReference>
<reference evidence="1" key="1">
    <citation type="journal article" date="2014" name="Int. J. Syst. Evol. Microbiol.">
        <title>Complete genome sequence of Corynebacterium casei LMG S-19264T (=DSM 44701T), isolated from a smear-ripened cheese.</title>
        <authorList>
            <consortium name="US DOE Joint Genome Institute (JGI-PGF)"/>
            <person name="Walter F."/>
            <person name="Albersmeier A."/>
            <person name="Kalinowski J."/>
            <person name="Ruckert C."/>
        </authorList>
    </citation>
    <scope>NUCLEOTIDE SEQUENCE</scope>
    <source>
        <strain evidence="1">JCM 17251</strain>
    </source>
</reference>
<dbReference type="AlphaFoldDB" id="A0A917Y6G3"/>
<accession>A0A917Y6G3</accession>
<evidence type="ECO:0000313" key="2">
    <source>
        <dbReference type="Proteomes" id="UP000624041"/>
    </source>
</evidence>
<proteinExistence type="predicted"/>
<organism evidence="1 2">
    <name type="scientific">Oceanobacillus indicireducens</name>
    <dbReference type="NCBI Taxonomy" id="1004261"/>
    <lineage>
        <taxon>Bacteria</taxon>
        <taxon>Bacillati</taxon>
        <taxon>Bacillota</taxon>
        <taxon>Bacilli</taxon>
        <taxon>Bacillales</taxon>
        <taxon>Bacillaceae</taxon>
        <taxon>Oceanobacillus</taxon>
    </lineage>
</organism>
<dbReference type="EMBL" id="BMOS01000049">
    <property type="protein sequence ID" value="GGN66766.1"/>
    <property type="molecule type" value="Genomic_DNA"/>
</dbReference>
<name>A0A917Y6G3_9BACI</name>
<dbReference type="RefSeq" id="WP_188859579.1">
    <property type="nucleotide sequence ID" value="NZ_BMOS01000049.1"/>
</dbReference>